<proteinExistence type="predicted"/>
<dbReference type="PANTHER" id="PTHR12277">
    <property type="entry name" value="ALPHA/BETA HYDROLASE DOMAIN-CONTAINING PROTEIN"/>
    <property type="match status" value="1"/>
</dbReference>
<accession>A0A6U3Q7X6</accession>
<dbReference type="Gene3D" id="3.40.50.1820">
    <property type="entry name" value="alpha/beta hydrolase"/>
    <property type="match status" value="1"/>
</dbReference>
<protein>
    <recommendedName>
        <fullName evidence="1">AB hydrolase-1 domain-containing protein</fullName>
    </recommendedName>
</protein>
<evidence type="ECO:0000313" key="2">
    <source>
        <dbReference type="EMBL" id="CAD9321733.1"/>
    </source>
</evidence>
<reference evidence="2" key="1">
    <citation type="submission" date="2021-01" db="EMBL/GenBank/DDBJ databases">
        <authorList>
            <person name="Corre E."/>
            <person name="Pelletier E."/>
            <person name="Niang G."/>
            <person name="Scheremetjew M."/>
            <person name="Finn R."/>
            <person name="Kale V."/>
            <person name="Holt S."/>
            <person name="Cochrane G."/>
            <person name="Meng A."/>
            <person name="Brown T."/>
            <person name="Cohen L."/>
        </authorList>
    </citation>
    <scope>NUCLEOTIDE SEQUENCE</scope>
    <source>
        <strain evidence="2">Pop2</strain>
    </source>
</reference>
<sequence>MGDLISSLLFQPPSPTYLHPSRHFWLNTASGGRIPAFFIERPNANVTLLFSHGNAEDLGMIYDWFSDLARVLRVNIMAYDYTGYGKSGGTPNENSCYADIEAAYRYLLEVRRLAPEQIVLYGRSLGSGPSCYLAAKTAREGRSVAGVILQSPLLSAYRVAFNFRFTMAGDKFPNVDYAPNIRCPVFIVHGTQDEVVPFWHGQDLFLALPQSWRAKPFWVEGAGHNNIEALLRPTGAFVDKLVEYLDLHIFARRGKPVQPIVVPECVPIALREYGATSPGAVGRIDVS</sequence>
<dbReference type="InterPro" id="IPR000073">
    <property type="entry name" value="AB_hydrolase_1"/>
</dbReference>
<evidence type="ECO:0000259" key="1">
    <source>
        <dbReference type="Pfam" id="PF00561"/>
    </source>
</evidence>
<dbReference type="InterPro" id="IPR029058">
    <property type="entry name" value="AB_hydrolase_fold"/>
</dbReference>
<dbReference type="AlphaFoldDB" id="A0A6U3Q7X6"/>
<dbReference type="SUPFAM" id="SSF53474">
    <property type="entry name" value="alpha/beta-Hydrolases"/>
    <property type="match status" value="1"/>
</dbReference>
<dbReference type="PANTHER" id="PTHR12277:SF81">
    <property type="entry name" value="PROTEIN ABHD13"/>
    <property type="match status" value="1"/>
</dbReference>
<feature type="domain" description="AB hydrolase-1" evidence="1">
    <location>
        <begin position="47"/>
        <end position="156"/>
    </location>
</feature>
<dbReference type="EMBL" id="HBGN01010367">
    <property type="protein sequence ID" value="CAD9321733.1"/>
    <property type="molecule type" value="Transcribed_RNA"/>
</dbReference>
<name>A0A6U3Q7X6_9STRA</name>
<organism evidence="2">
    <name type="scientific">Ditylum brightwellii</name>
    <dbReference type="NCBI Taxonomy" id="49249"/>
    <lineage>
        <taxon>Eukaryota</taxon>
        <taxon>Sar</taxon>
        <taxon>Stramenopiles</taxon>
        <taxon>Ochrophyta</taxon>
        <taxon>Bacillariophyta</taxon>
        <taxon>Mediophyceae</taxon>
        <taxon>Lithodesmiophycidae</taxon>
        <taxon>Lithodesmiales</taxon>
        <taxon>Lithodesmiaceae</taxon>
        <taxon>Ditylum</taxon>
    </lineage>
</organism>
<gene>
    <name evidence="2" type="ORF">DBRI1063_LOCUS6655</name>
</gene>
<dbReference type="Pfam" id="PF00561">
    <property type="entry name" value="Abhydrolase_1"/>
    <property type="match status" value="1"/>
</dbReference>